<dbReference type="EMBL" id="BMUU01000017">
    <property type="protein sequence ID" value="GGY64129.1"/>
    <property type="molecule type" value="Genomic_DNA"/>
</dbReference>
<reference evidence="6" key="1">
    <citation type="journal article" date="2019" name="Int. J. Syst. Evol. Microbiol.">
        <title>The Global Catalogue of Microorganisms (GCM) 10K type strain sequencing project: providing services to taxonomists for standard genome sequencing and annotation.</title>
        <authorList>
            <consortium name="The Broad Institute Genomics Platform"/>
            <consortium name="The Broad Institute Genome Sequencing Center for Infectious Disease"/>
            <person name="Wu L."/>
            <person name="Ma J."/>
        </authorList>
    </citation>
    <scope>NUCLEOTIDE SEQUENCE [LARGE SCALE GENOMIC DNA]</scope>
    <source>
        <strain evidence="6">JCM 4594</strain>
    </source>
</reference>
<evidence type="ECO:0000259" key="4">
    <source>
        <dbReference type="SMART" id="SM00822"/>
    </source>
</evidence>
<comment type="caution">
    <text evidence="5">The sequence shown here is derived from an EMBL/GenBank/DDBJ whole genome shotgun (WGS) entry which is preliminary data.</text>
</comment>
<dbReference type="Gene3D" id="3.40.50.720">
    <property type="entry name" value="NAD(P)-binding Rossmann-like Domain"/>
    <property type="match status" value="1"/>
</dbReference>
<organism evidence="5 6">
    <name type="scientific">Streptomyces xanthochromogenes</name>
    <dbReference type="NCBI Taxonomy" id="67384"/>
    <lineage>
        <taxon>Bacteria</taxon>
        <taxon>Bacillati</taxon>
        <taxon>Actinomycetota</taxon>
        <taxon>Actinomycetes</taxon>
        <taxon>Kitasatosporales</taxon>
        <taxon>Streptomycetaceae</taxon>
        <taxon>Streptomyces</taxon>
    </lineage>
</organism>
<feature type="domain" description="Ketoreductase" evidence="4">
    <location>
        <begin position="2"/>
        <end position="184"/>
    </location>
</feature>
<accession>A0ABQ3AR81</accession>
<keyword evidence="2" id="KW-0560">Oxidoreductase</keyword>
<comment type="similarity">
    <text evidence="1">Belongs to the short-chain dehydrogenases/reductases (SDR) family.</text>
</comment>
<evidence type="ECO:0000256" key="3">
    <source>
        <dbReference type="ARBA" id="ARBA00023027"/>
    </source>
</evidence>
<evidence type="ECO:0000256" key="2">
    <source>
        <dbReference type="ARBA" id="ARBA00023002"/>
    </source>
</evidence>
<dbReference type="InterPro" id="IPR002347">
    <property type="entry name" value="SDR_fam"/>
</dbReference>
<protein>
    <submittedName>
        <fullName evidence="5">Short-chain dehydrogenase</fullName>
    </submittedName>
</protein>
<evidence type="ECO:0000313" key="5">
    <source>
        <dbReference type="EMBL" id="GGY64129.1"/>
    </source>
</evidence>
<dbReference type="InterPro" id="IPR057326">
    <property type="entry name" value="KR_dom"/>
</dbReference>
<evidence type="ECO:0000256" key="1">
    <source>
        <dbReference type="ARBA" id="ARBA00006484"/>
    </source>
</evidence>
<dbReference type="Proteomes" id="UP000600946">
    <property type="component" value="Unassembled WGS sequence"/>
</dbReference>
<dbReference type="SUPFAM" id="SSF51735">
    <property type="entry name" value="NAD(P)-binding Rossmann-fold domains"/>
    <property type="match status" value="1"/>
</dbReference>
<sequence length="246" mass="25452">MTTALVIGAAGGVGRAVVARLIADGTAVIAVDRDPAVRQLVGLAAAFEGDATDDALLGAAFDAASEPASILVHAVLSEHRAPLEELEPRHWHRVFDEGLVSAWQAAAALVRRKPAGVPASIVLTGSVHAHGAAPGFAPYAVAKAGLGALARAAATEWGHLGVRTNVVEPGFVAVPRNAHRWRDPGEREHVQAAYPLDRLCSPEEVAEVVAFLAGPASSYVNGVCLPVDGGALAVLPEVHLGRREDR</sequence>
<dbReference type="InterPro" id="IPR020904">
    <property type="entry name" value="Sc_DH/Rdtase_CS"/>
</dbReference>
<dbReference type="PRINTS" id="PR00081">
    <property type="entry name" value="GDHRDH"/>
</dbReference>
<proteinExistence type="inferred from homology"/>
<keyword evidence="6" id="KW-1185">Reference proteome</keyword>
<dbReference type="PANTHER" id="PTHR24321:SF8">
    <property type="entry name" value="ESTRADIOL 17-BETA-DEHYDROGENASE 8-RELATED"/>
    <property type="match status" value="1"/>
</dbReference>
<gene>
    <name evidence="5" type="ORF">GCM10010326_68530</name>
</gene>
<dbReference type="RefSeq" id="WP_161250183.1">
    <property type="nucleotide sequence ID" value="NZ_BMUU01000017.1"/>
</dbReference>
<dbReference type="PANTHER" id="PTHR24321">
    <property type="entry name" value="DEHYDROGENASES, SHORT CHAIN"/>
    <property type="match status" value="1"/>
</dbReference>
<dbReference type="Pfam" id="PF13561">
    <property type="entry name" value="adh_short_C2"/>
    <property type="match status" value="1"/>
</dbReference>
<keyword evidence="3" id="KW-0520">NAD</keyword>
<name>A0ABQ3AR81_9ACTN</name>
<dbReference type="PROSITE" id="PS00061">
    <property type="entry name" value="ADH_SHORT"/>
    <property type="match status" value="1"/>
</dbReference>
<evidence type="ECO:0000313" key="6">
    <source>
        <dbReference type="Proteomes" id="UP000600946"/>
    </source>
</evidence>
<dbReference type="CDD" id="cd05233">
    <property type="entry name" value="SDR_c"/>
    <property type="match status" value="1"/>
</dbReference>
<dbReference type="GeneID" id="96294724"/>
<dbReference type="SMART" id="SM00822">
    <property type="entry name" value="PKS_KR"/>
    <property type="match status" value="1"/>
</dbReference>
<dbReference type="InterPro" id="IPR036291">
    <property type="entry name" value="NAD(P)-bd_dom_sf"/>
</dbReference>